<evidence type="ECO:0008006" key="3">
    <source>
        <dbReference type="Google" id="ProtNLM"/>
    </source>
</evidence>
<dbReference type="CDD" id="cd04647">
    <property type="entry name" value="LbH_MAT_like"/>
    <property type="match status" value="1"/>
</dbReference>
<dbReference type="SUPFAM" id="SSF51161">
    <property type="entry name" value="Trimeric LpxA-like enzymes"/>
    <property type="match status" value="1"/>
</dbReference>
<protein>
    <recommendedName>
        <fullName evidence="3">Acyltransferase</fullName>
    </recommendedName>
</protein>
<reference evidence="1" key="1">
    <citation type="journal article" date="2014" name="Int. J. Syst. Evol. Microbiol.">
        <title>Complete genome sequence of Corynebacterium casei LMG S-19264T (=DSM 44701T), isolated from a smear-ripened cheese.</title>
        <authorList>
            <consortium name="US DOE Joint Genome Institute (JGI-PGF)"/>
            <person name="Walter F."/>
            <person name="Albersmeier A."/>
            <person name="Kalinowski J."/>
            <person name="Ruckert C."/>
        </authorList>
    </citation>
    <scope>NUCLEOTIDE SEQUENCE</scope>
    <source>
        <strain evidence="1">CGMCC 1.15966</strain>
    </source>
</reference>
<accession>A0A8H9FY60</accession>
<evidence type="ECO:0000313" key="1">
    <source>
        <dbReference type="EMBL" id="GGE12314.1"/>
    </source>
</evidence>
<dbReference type="InterPro" id="IPR001451">
    <property type="entry name" value="Hexapep"/>
</dbReference>
<proteinExistence type="predicted"/>
<dbReference type="PANTHER" id="PTHR23416">
    <property type="entry name" value="SIALIC ACID SYNTHASE-RELATED"/>
    <property type="match status" value="1"/>
</dbReference>
<dbReference type="InterPro" id="IPR051159">
    <property type="entry name" value="Hexapeptide_acetyltransf"/>
</dbReference>
<dbReference type="RefSeq" id="WP_094258364.1">
    <property type="nucleotide sequence ID" value="NZ_BMKM01000001.1"/>
</dbReference>
<organism evidence="1 2">
    <name type="scientific">Sphingobacterium cellulitidis</name>
    <dbReference type="NCBI Taxonomy" id="1768011"/>
    <lineage>
        <taxon>Bacteria</taxon>
        <taxon>Pseudomonadati</taxon>
        <taxon>Bacteroidota</taxon>
        <taxon>Sphingobacteriia</taxon>
        <taxon>Sphingobacteriales</taxon>
        <taxon>Sphingobacteriaceae</taxon>
        <taxon>Sphingobacterium</taxon>
    </lineage>
</organism>
<dbReference type="Pfam" id="PF00132">
    <property type="entry name" value="Hexapep"/>
    <property type="match status" value="1"/>
</dbReference>
<evidence type="ECO:0000313" key="2">
    <source>
        <dbReference type="Proteomes" id="UP000614460"/>
    </source>
</evidence>
<dbReference type="PANTHER" id="PTHR23416:SF78">
    <property type="entry name" value="LIPOPOLYSACCHARIDE BIOSYNTHESIS O-ACETYL TRANSFERASE WBBJ-RELATED"/>
    <property type="match status" value="1"/>
</dbReference>
<sequence length="227" mass="25387">MRNKLRNFVGKFPVLEQNLKAIKNWTENKNTKPKKSIVGDGNNIDVNRTSVLIDCEIDIDGNNNTIIVASGCVLQSVSFYIRGDNNTIIVGEKVKYNGVLWETCNNGRIEIGDGTTTEVNVNMQISEDSLEIVVGRDCMFSSNIFIWPQDWHPIFDENDQQINPGKSIYIKDHVWVGFDAKILKSVTIGSNNIIGTNAIVTKSILEENVVIAGNPGKIVKRGVHWKR</sequence>
<dbReference type="Gene3D" id="2.160.10.10">
    <property type="entry name" value="Hexapeptide repeat proteins"/>
    <property type="match status" value="1"/>
</dbReference>
<name>A0A8H9FY60_9SPHI</name>
<dbReference type="InterPro" id="IPR011004">
    <property type="entry name" value="Trimer_LpxA-like_sf"/>
</dbReference>
<dbReference type="AlphaFoldDB" id="A0A8H9FY60"/>
<keyword evidence="2" id="KW-1185">Reference proteome</keyword>
<dbReference type="Proteomes" id="UP000614460">
    <property type="component" value="Unassembled WGS sequence"/>
</dbReference>
<gene>
    <name evidence="1" type="ORF">GCM10011516_07620</name>
</gene>
<comment type="caution">
    <text evidence="1">The sequence shown here is derived from an EMBL/GenBank/DDBJ whole genome shotgun (WGS) entry which is preliminary data.</text>
</comment>
<dbReference type="EMBL" id="BMKM01000001">
    <property type="protein sequence ID" value="GGE12314.1"/>
    <property type="molecule type" value="Genomic_DNA"/>
</dbReference>
<reference evidence="1" key="2">
    <citation type="submission" date="2020-09" db="EMBL/GenBank/DDBJ databases">
        <authorList>
            <person name="Sun Q."/>
            <person name="Zhou Y."/>
        </authorList>
    </citation>
    <scope>NUCLEOTIDE SEQUENCE</scope>
    <source>
        <strain evidence="1">CGMCC 1.15966</strain>
    </source>
</reference>